<evidence type="ECO:0000313" key="3">
    <source>
        <dbReference type="Proteomes" id="UP001497512"/>
    </source>
</evidence>
<dbReference type="PANTHER" id="PTHR15967">
    <property type="entry name" value="E2F-ASSOCIATED PHOSPHOPROTEIN"/>
    <property type="match status" value="1"/>
</dbReference>
<dbReference type="PANTHER" id="PTHR15967:SF0">
    <property type="entry name" value="E2F-ASSOCIATED PHOSPHOPROTEIN"/>
    <property type="match status" value="1"/>
</dbReference>
<name>A0ABP0UEU4_9BRYO</name>
<proteinExistence type="predicted"/>
<reference evidence="2" key="1">
    <citation type="submission" date="2024-02" db="EMBL/GenBank/DDBJ databases">
        <authorList>
            <consortium name="ELIXIR-Norway"/>
            <consortium name="Elixir Norway"/>
        </authorList>
    </citation>
    <scope>NUCLEOTIDE SEQUENCE</scope>
</reference>
<protein>
    <recommendedName>
        <fullName evidence="4">E2F-associated phosphoprotein</fullName>
    </recommendedName>
</protein>
<feature type="compositionally biased region" description="Polar residues" evidence="1">
    <location>
        <begin position="1"/>
        <end position="11"/>
    </location>
</feature>
<organism evidence="2 3">
    <name type="scientific">Sphagnum troendelagicum</name>
    <dbReference type="NCBI Taxonomy" id="128251"/>
    <lineage>
        <taxon>Eukaryota</taxon>
        <taxon>Viridiplantae</taxon>
        <taxon>Streptophyta</taxon>
        <taxon>Embryophyta</taxon>
        <taxon>Bryophyta</taxon>
        <taxon>Sphagnophytina</taxon>
        <taxon>Sphagnopsida</taxon>
        <taxon>Sphagnales</taxon>
        <taxon>Sphagnaceae</taxon>
        <taxon>Sphagnum</taxon>
    </lineage>
</organism>
<sequence length="175" mass="19754">MDSVPPTTTVQGLDKGRVANEKPGPSDFYDPEIDTKDEAWAEKQRKGRKSDAILSCPACFTSLCIDCQRHELHMNQYRAMFVRNCRVVETERLQLMPGQKKRKRSDRRRGRQQENKDGGGPGMLRLGMPTVPAATDIPVGEEIFKPVRCAECGTEVAVFDSDEVYHFFNVVPSYS</sequence>
<feature type="region of interest" description="Disordered" evidence="1">
    <location>
        <begin position="1"/>
        <end position="36"/>
    </location>
</feature>
<keyword evidence="3" id="KW-1185">Reference proteome</keyword>
<dbReference type="EMBL" id="OZ019895">
    <property type="protein sequence ID" value="CAK9219912.1"/>
    <property type="molecule type" value="Genomic_DNA"/>
</dbReference>
<evidence type="ECO:0000256" key="1">
    <source>
        <dbReference type="SAM" id="MobiDB-lite"/>
    </source>
</evidence>
<dbReference type="Proteomes" id="UP001497512">
    <property type="component" value="Chromosome 3"/>
</dbReference>
<dbReference type="Pfam" id="PF10238">
    <property type="entry name" value="Eapp_C"/>
    <property type="match status" value="1"/>
</dbReference>
<evidence type="ECO:0000313" key="2">
    <source>
        <dbReference type="EMBL" id="CAK9219912.1"/>
    </source>
</evidence>
<dbReference type="InterPro" id="IPR019370">
    <property type="entry name" value="E2F-assoc_phosphoprotein"/>
</dbReference>
<feature type="compositionally biased region" description="Basic residues" evidence="1">
    <location>
        <begin position="99"/>
        <end position="110"/>
    </location>
</feature>
<accession>A0ABP0UEU4</accession>
<feature type="region of interest" description="Disordered" evidence="1">
    <location>
        <begin position="95"/>
        <end position="126"/>
    </location>
</feature>
<evidence type="ECO:0008006" key="4">
    <source>
        <dbReference type="Google" id="ProtNLM"/>
    </source>
</evidence>
<gene>
    <name evidence="2" type="ORF">CSSPTR1EN2_LOCUS14981</name>
</gene>